<dbReference type="STRING" id="94130.A0A2Z6RT77"/>
<sequence>MSILNIKRQSISSKKIKLTTHEDPNPFKNSELYVEIYYFIILRRKLKKSSSFQQIKKYWKQVVNHVIHTLNKWDIDNIYYLGKLSKEKEQQIQCMIKRRQQDLLYNQTRSTNNVKSLPLEWLIEYELMESIDPQIYSITLDTITMEELHQAVYDSPKKKACKPTTISYKDLQIFFPALKDQLLSLFNKILTIQQIPKDWLEANIYPIPKPKP</sequence>
<keyword evidence="2" id="KW-1185">Reference proteome</keyword>
<dbReference type="AlphaFoldDB" id="A0A2Z6RT77"/>
<gene>
    <name evidence="1" type="ORF">RclHR1_24840004</name>
</gene>
<accession>A0A2Z6RT77</accession>
<evidence type="ECO:0000313" key="2">
    <source>
        <dbReference type="Proteomes" id="UP000247702"/>
    </source>
</evidence>
<dbReference type="Proteomes" id="UP000247702">
    <property type="component" value="Unassembled WGS sequence"/>
</dbReference>
<organism evidence="1 2">
    <name type="scientific">Rhizophagus clarus</name>
    <dbReference type="NCBI Taxonomy" id="94130"/>
    <lineage>
        <taxon>Eukaryota</taxon>
        <taxon>Fungi</taxon>
        <taxon>Fungi incertae sedis</taxon>
        <taxon>Mucoromycota</taxon>
        <taxon>Glomeromycotina</taxon>
        <taxon>Glomeromycetes</taxon>
        <taxon>Glomerales</taxon>
        <taxon>Glomeraceae</taxon>
        <taxon>Rhizophagus</taxon>
    </lineage>
</organism>
<comment type="caution">
    <text evidence="1">The sequence shown here is derived from an EMBL/GenBank/DDBJ whole genome shotgun (WGS) entry which is preliminary data.</text>
</comment>
<proteinExistence type="predicted"/>
<protein>
    <recommendedName>
        <fullName evidence="3">RNA-directed DNA polymerase from mobile element jockey-like</fullName>
    </recommendedName>
</protein>
<name>A0A2Z6RT77_9GLOM</name>
<evidence type="ECO:0000313" key="1">
    <source>
        <dbReference type="EMBL" id="GBB95138.1"/>
    </source>
</evidence>
<evidence type="ECO:0008006" key="3">
    <source>
        <dbReference type="Google" id="ProtNLM"/>
    </source>
</evidence>
<reference evidence="1 2" key="1">
    <citation type="submission" date="2017-11" db="EMBL/GenBank/DDBJ databases">
        <title>The genome of Rhizophagus clarus HR1 reveals common genetic basis of auxotrophy among arbuscular mycorrhizal fungi.</title>
        <authorList>
            <person name="Kobayashi Y."/>
        </authorList>
    </citation>
    <scope>NUCLEOTIDE SEQUENCE [LARGE SCALE GENOMIC DNA]</scope>
    <source>
        <strain evidence="1 2">HR1</strain>
    </source>
</reference>
<dbReference type="EMBL" id="BEXD01001651">
    <property type="protein sequence ID" value="GBB95138.1"/>
    <property type="molecule type" value="Genomic_DNA"/>
</dbReference>